<organism evidence="1 2">
    <name type="scientific">Alistipes inops</name>
    <dbReference type="NCBI Taxonomy" id="1501391"/>
    <lineage>
        <taxon>Bacteria</taxon>
        <taxon>Pseudomonadati</taxon>
        <taxon>Bacteroidota</taxon>
        <taxon>Bacteroidia</taxon>
        <taxon>Bacteroidales</taxon>
        <taxon>Rikenellaceae</taxon>
        <taxon>Alistipes</taxon>
    </lineage>
</organism>
<proteinExistence type="predicted"/>
<evidence type="ECO:0000313" key="1">
    <source>
        <dbReference type="EMBL" id="KHE42680.1"/>
    </source>
</evidence>
<dbReference type="EMBL" id="JRGF01000003">
    <property type="protein sequence ID" value="KHE42680.1"/>
    <property type="molecule type" value="Genomic_DNA"/>
</dbReference>
<dbReference type="InterPro" id="IPR029044">
    <property type="entry name" value="Nucleotide-diphossugar_trans"/>
</dbReference>
<dbReference type="Proteomes" id="UP000030889">
    <property type="component" value="Unassembled WGS sequence"/>
</dbReference>
<dbReference type="Gene3D" id="3.90.550.10">
    <property type="entry name" value="Spore Coat Polysaccharide Biosynthesis Protein SpsA, Chain A"/>
    <property type="match status" value="1"/>
</dbReference>
<dbReference type="SUPFAM" id="SSF53448">
    <property type="entry name" value="Nucleotide-diphospho-sugar transferases"/>
    <property type="match status" value="1"/>
</dbReference>
<name>A0ABR4YKA2_9BACT</name>
<dbReference type="RefSeq" id="WP_035472284.1">
    <property type="nucleotide sequence ID" value="NZ_JRGF01000003.1"/>
</dbReference>
<evidence type="ECO:0000313" key="2">
    <source>
        <dbReference type="Proteomes" id="UP000030889"/>
    </source>
</evidence>
<comment type="caution">
    <text evidence="1">The sequence shown here is derived from an EMBL/GenBank/DDBJ whole genome shotgun (WGS) entry which is preliminary data.</text>
</comment>
<accession>A0ABR4YKA2</accession>
<dbReference type="Pfam" id="PF13704">
    <property type="entry name" value="Glyco_tranf_2_4"/>
    <property type="match status" value="1"/>
</dbReference>
<keyword evidence="2" id="KW-1185">Reference proteome</keyword>
<gene>
    <name evidence="1" type="ORF">LG35_03595</name>
</gene>
<sequence length="311" mass="36157">MKISGFTFIKNAVAYDFPVVESVRSVLPVVDEFIIVAGDSSDGTDELLKAFDGEPKVRIIRTVWDTKTYDRGGMIYAQQTDVGLRACTGDWCLYIQSDEIMHHDALPVIREACAKYLDDARVEGFLLKYVHLYGDYRHYIDSLHFAYPREIRIVRNRPDIHSWRDAQSFRVIPDFNGVDYDVEEGTRKLRCILLDALIFHYGWSRDPRCMVRKANHHNALYSKDYKPVEGVDYYDYGNLGMMPLYEGTFPEAAAERMAAYDWADFVRYDGPRPNIGKRYGVKYRVVDFIEKHILRDGRRIGGFKNYKLLKP</sequence>
<protein>
    <recommendedName>
        <fullName evidence="3">Glycosyltransferase</fullName>
    </recommendedName>
</protein>
<reference evidence="1 2" key="1">
    <citation type="submission" date="2014-09" db="EMBL/GenBank/DDBJ databases">
        <title>Alistipes sp. 627, sp. nov., a novel member of the family Rikenellaceae isolated from human faeces.</title>
        <authorList>
            <person name="Shkoporov A.N."/>
            <person name="Chaplin A.V."/>
            <person name="Motuzova O.V."/>
            <person name="Kafarskaia L.I."/>
            <person name="Khokhlova E.V."/>
            <person name="Efimov B.A."/>
        </authorList>
    </citation>
    <scope>NUCLEOTIDE SEQUENCE [LARGE SCALE GENOMIC DNA]</scope>
    <source>
        <strain evidence="1 2">627</strain>
    </source>
</reference>
<evidence type="ECO:0008006" key="3">
    <source>
        <dbReference type="Google" id="ProtNLM"/>
    </source>
</evidence>